<accession>A0A420FG54</accession>
<evidence type="ECO:0000313" key="3">
    <source>
        <dbReference type="Proteomes" id="UP000286402"/>
    </source>
</evidence>
<evidence type="ECO:0000313" key="2">
    <source>
        <dbReference type="EMBL" id="RKF31914.1"/>
    </source>
</evidence>
<keyword evidence="1" id="KW-0472">Membrane</keyword>
<dbReference type="EMBL" id="MCAQ01000028">
    <property type="protein sequence ID" value="RKF31914.1"/>
    <property type="molecule type" value="Genomic_DNA"/>
</dbReference>
<name>A0A420FG54_9SPHI</name>
<keyword evidence="1" id="KW-1133">Transmembrane helix</keyword>
<dbReference type="AlphaFoldDB" id="A0A420FG54"/>
<reference evidence="2 3" key="1">
    <citation type="submission" date="2016-07" db="EMBL/GenBank/DDBJ databases">
        <title>Genome analysis of Sphingobacterium siyangense T12B17.</title>
        <authorList>
            <person name="Xu D."/>
            <person name="Su Y."/>
            <person name="Zheng S."/>
        </authorList>
    </citation>
    <scope>NUCLEOTIDE SEQUENCE [LARGE SCALE GENOMIC DNA]</scope>
    <source>
        <strain evidence="2 3">T12B17</strain>
    </source>
</reference>
<dbReference type="Proteomes" id="UP000286402">
    <property type="component" value="Unassembled WGS sequence"/>
</dbReference>
<keyword evidence="3" id="KW-1185">Reference proteome</keyword>
<evidence type="ECO:0008006" key="4">
    <source>
        <dbReference type="Google" id="ProtNLM"/>
    </source>
</evidence>
<feature type="transmembrane region" description="Helical" evidence="1">
    <location>
        <begin position="117"/>
        <end position="140"/>
    </location>
</feature>
<feature type="transmembrane region" description="Helical" evidence="1">
    <location>
        <begin position="44"/>
        <end position="63"/>
    </location>
</feature>
<dbReference type="InterPro" id="IPR036890">
    <property type="entry name" value="HATPase_C_sf"/>
</dbReference>
<comment type="caution">
    <text evidence="2">The sequence shown here is derived from an EMBL/GenBank/DDBJ whole genome shotgun (WGS) entry which is preliminary data.</text>
</comment>
<proteinExistence type="predicted"/>
<protein>
    <recommendedName>
        <fullName evidence="4">Histidine kinase</fullName>
    </recommendedName>
</protein>
<feature type="transmembrane region" description="Helical" evidence="1">
    <location>
        <begin position="75"/>
        <end position="97"/>
    </location>
</feature>
<keyword evidence="1" id="KW-0812">Transmembrane</keyword>
<dbReference type="RefSeq" id="WP_120336140.1">
    <property type="nucleotide sequence ID" value="NZ_MCAQ01000028.1"/>
</dbReference>
<evidence type="ECO:0000256" key="1">
    <source>
        <dbReference type="SAM" id="Phobius"/>
    </source>
</evidence>
<organism evidence="2 3">
    <name type="scientific">Sphingobacterium siyangense</name>
    <dbReference type="NCBI Taxonomy" id="459529"/>
    <lineage>
        <taxon>Bacteria</taxon>
        <taxon>Pseudomonadati</taxon>
        <taxon>Bacteroidota</taxon>
        <taxon>Sphingobacteriia</taxon>
        <taxon>Sphingobacteriales</taxon>
        <taxon>Sphingobacteriaceae</taxon>
        <taxon>Sphingobacterium</taxon>
    </lineage>
</organism>
<dbReference type="SUPFAM" id="SSF55874">
    <property type="entry name" value="ATPase domain of HSP90 chaperone/DNA topoisomerase II/histidine kinase"/>
    <property type="match status" value="1"/>
</dbReference>
<sequence length="336" mass="39008">MKPNPTLNAIHNSLWMRSAMAAGLMIIGLTLINATKIHRFTPLSYSVFLFPYLIYFLLLYLGYRTALGKQRHRWLGYGLIILAVLTVYTVVKFYFYGLVPQFMDGFSAPWLPAHKPVLISKIIGGLLFFVAIYLTDYLTWERYYTGLKFRQAEMQIKNISNVQLLSGHFLGNVYDLLKPRSKRIRSRSLVFFQYVSNKIANPTVLVPLAEEWAYTKILISYSSNRNFKIEGEELMDKKLLNRSVPTLTIMTWIENAVKYSADDPHEWIEVKWIKVSEGIQLQIHNRVAAADVKKGTGKGLELVNRLFESMENQLIELEYMVAYQEYFIVKLTFKNQ</sequence>
<gene>
    <name evidence="2" type="ORF">BCY89_17345</name>
</gene>